<dbReference type="Proteomes" id="UP001239167">
    <property type="component" value="Unassembled WGS sequence"/>
</dbReference>
<accession>A0ABT9Y8F5</accession>
<reference evidence="1 2" key="1">
    <citation type="submission" date="2023-07" db="EMBL/GenBank/DDBJ databases">
        <title>Genomic Encyclopedia of Type Strains, Phase IV (KMG-IV): sequencing the most valuable type-strain genomes for metagenomic binning, comparative biology and taxonomic classification.</title>
        <authorList>
            <person name="Goeker M."/>
        </authorList>
    </citation>
    <scope>NUCLEOTIDE SEQUENCE [LARGE SCALE GENOMIC DNA]</scope>
    <source>
        <strain evidence="1 2">DSM 16980</strain>
    </source>
</reference>
<name>A0ABT9Y8F5_9FIRM</name>
<proteinExistence type="predicted"/>
<evidence type="ECO:0000313" key="2">
    <source>
        <dbReference type="Proteomes" id="UP001239167"/>
    </source>
</evidence>
<protein>
    <submittedName>
        <fullName evidence="1">Uncharacterized protein</fullName>
    </submittedName>
</protein>
<keyword evidence="2" id="KW-1185">Reference proteome</keyword>
<gene>
    <name evidence="1" type="ORF">J2S01_001849</name>
</gene>
<organism evidence="1 2">
    <name type="scientific">Pectinatus haikarae</name>
    <dbReference type="NCBI Taxonomy" id="349096"/>
    <lineage>
        <taxon>Bacteria</taxon>
        <taxon>Bacillati</taxon>
        <taxon>Bacillota</taxon>
        <taxon>Negativicutes</taxon>
        <taxon>Selenomonadales</taxon>
        <taxon>Selenomonadaceae</taxon>
        <taxon>Pectinatus</taxon>
    </lineage>
</organism>
<sequence>MGALEIKYERFVRIVEARTNKIIDMIQLLGNCSNAATYEYT</sequence>
<comment type="caution">
    <text evidence="1">The sequence shown here is derived from an EMBL/GenBank/DDBJ whole genome shotgun (WGS) entry which is preliminary data.</text>
</comment>
<evidence type="ECO:0000313" key="1">
    <source>
        <dbReference type="EMBL" id="MDQ0204127.1"/>
    </source>
</evidence>
<dbReference type="EMBL" id="JAUSUE010000012">
    <property type="protein sequence ID" value="MDQ0204127.1"/>
    <property type="molecule type" value="Genomic_DNA"/>
</dbReference>